<dbReference type="AlphaFoldDB" id="A0A0C2I7J5"/>
<protein>
    <recommendedName>
        <fullName evidence="1">ISXO2-like transposase domain-containing protein</fullName>
    </recommendedName>
</protein>
<sequence length="244" mass="27991">MESLLEVFACETKAIRYLFDNRVLQEENKCSRCRKFMQLYISKKSWKYRTRSCRKELSIFKKTFVGTSRVPVNKTLQLSYLFLMGMPVNGLVEATGLSSKTVSDWVKFIRQLLGDPVDFDDTVIGGTDIVVEIDETKLGKRKYHRGHRVDGVWVVAGFERTPEKRCFAVEVDNRDAPTMCRILSEYVRPGSIIHTNTWKAYKNPCIELGFDQKTVNHSVTFKDAVTSVHTNTIKGLNNGLKSYI</sequence>
<dbReference type="Proteomes" id="UP000031668">
    <property type="component" value="Unassembled WGS sequence"/>
</dbReference>
<dbReference type="Pfam" id="PF12762">
    <property type="entry name" value="DDE_Tnp_IS1595"/>
    <property type="match status" value="1"/>
</dbReference>
<feature type="domain" description="ISXO2-like transposase" evidence="1">
    <location>
        <begin position="123"/>
        <end position="244"/>
    </location>
</feature>
<gene>
    <name evidence="2" type="ORF">RF11_11263</name>
</gene>
<proteinExistence type="predicted"/>
<evidence type="ECO:0000313" key="3">
    <source>
        <dbReference type="Proteomes" id="UP000031668"/>
    </source>
</evidence>
<organism evidence="2 3">
    <name type="scientific">Thelohanellus kitauei</name>
    <name type="common">Myxosporean</name>
    <dbReference type="NCBI Taxonomy" id="669202"/>
    <lineage>
        <taxon>Eukaryota</taxon>
        <taxon>Metazoa</taxon>
        <taxon>Cnidaria</taxon>
        <taxon>Myxozoa</taxon>
        <taxon>Myxosporea</taxon>
        <taxon>Bivalvulida</taxon>
        <taxon>Platysporina</taxon>
        <taxon>Myxobolidae</taxon>
        <taxon>Thelohanellus</taxon>
    </lineage>
</organism>
<comment type="caution">
    <text evidence="2">The sequence shown here is derived from an EMBL/GenBank/DDBJ whole genome shotgun (WGS) entry which is preliminary data.</text>
</comment>
<dbReference type="PANTHER" id="PTHR47163:SF2">
    <property type="entry name" value="SI:DKEY-17M8.2"/>
    <property type="match status" value="1"/>
</dbReference>
<dbReference type="EMBL" id="JWZT01005374">
    <property type="protein sequence ID" value="KII61178.1"/>
    <property type="molecule type" value="Genomic_DNA"/>
</dbReference>
<dbReference type="OrthoDB" id="424490at2759"/>
<dbReference type="SMART" id="SM01126">
    <property type="entry name" value="DDE_Tnp_IS1595"/>
    <property type="match status" value="1"/>
</dbReference>
<dbReference type="PANTHER" id="PTHR47163">
    <property type="entry name" value="DDE_TNP_IS1595 DOMAIN-CONTAINING PROTEIN"/>
    <property type="match status" value="1"/>
</dbReference>
<evidence type="ECO:0000313" key="2">
    <source>
        <dbReference type="EMBL" id="KII61178.1"/>
    </source>
</evidence>
<keyword evidence="3" id="KW-1185">Reference proteome</keyword>
<name>A0A0C2I7J5_THEKT</name>
<accession>A0A0C2I7J5</accession>
<evidence type="ECO:0000259" key="1">
    <source>
        <dbReference type="SMART" id="SM01126"/>
    </source>
</evidence>
<reference evidence="2 3" key="1">
    <citation type="journal article" date="2014" name="Genome Biol. Evol.">
        <title>The genome of the myxosporean Thelohanellus kitauei shows adaptations to nutrient acquisition within its fish host.</title>
        <authorList>
            <person name="Yang Y."/>
            <person name="Xiong J."/>
            <person name="Zhou Z."/>
            <person name="Huo F."/>
            <person name="Miao W."/>
            <person name="Ran C."/>
            <person name="Liu Y."/>
            <person name="Zhang J."/>
            <person name="Feng J."/>
            <person name="Wang M."/>
            <person name="Wang M."/>
            <person name="Wang L."/>
            <person name="Yao B."/>
        </authorList>
    </citation>
    <scope>NUCLEOTIDE SEQUENCE [LARGE SCALE GENOMIC DNA]</scope>
    <source>
        <strain evidence="2">Wuqing</strain>
    </source>
</reference>
<dbReference type="InterPro" id="IPR053164">
    <property type="entry name" value="IS1016-like_transposase"/>
</dbReference>
<dbReference type="OMA" id="KREMECP"/>
<dbReference type="InterPro" id="IPR024445">
    <property type="entry name" value="Tnp_ISXO2-like"/>
</dbReference>